<dbReference type="InterPro" id="IPR003439">
    <property type="entry name" value="ABC_transporter-like_ATP-bd"/>
</dbReference>
<evidence type="ECO:0000256" key="6">
    <source>
        <dbReference type="ARBA" id="ARBA00022512"/>
    </source>
</evidence>
<dbReference type="PROSITE" id="PS50893">
    <property type="entry name" value="ABC_TRANSPORTER_2"/>
    <property type="match status" value="1"/>
</dbReference>
<keyword evidence="9" id="KW-0067">ATP-binding</keyword>
<feature type="domain" description="ABC transporter" evidence="13">
    <location>
        <begin position="564"/>
        <end position="780"/>
    </location>
</feature>
<dbReference type="InterPro" id="IPR027417">
    <property type="entry name" value="P-loop_NTPase"/>
</dbReference>
<evidence type="ECO:0000256" key="4">
    <source>
        <dbReference type="ARBA" id="ARBA00005784"/>
    </source>
</evidence>
<dbReference type="SUPFAM" id="SSF52540">
    <property type="entry name" value="P-loop containing nucleoside triphosphate hydrolases"/>
    <property type="match status" value="1"/>
</dbReference>
<dbReference type="EMBL" id="LGRX02017470">
    <property type="protein sequence ID" value="KAK3260720.1"/>
    <property type="molecule type" value="Genomic_DNA"/>
</dbReference>
<accession>A0AAE0KU90</accession>
<dbReference type="InterPro" id="IPR003593">
    <property type="entry name" value="AAA+_ATPase"/>
</dbReference>
<evidence type="ECO:0000256" key="8">
    <source>
        <dbReference type="ARBA" id="ARBA00022741"/>
    </source>
</evidence>
<organism evidence="14 15">
    <name type="scientific">Cymbomonas tetramitiformis</name>
    <dbReference type="NCBI Taxonomy" id="36881"/>
    <lineage>
        <taxon>Eukaryota</taxon>
        <taxon>Viridiplantae</taxon>
        <taxon>Chlorophyta</taxon>
        <taxon>Pyramimonadophyceae</taxon>
        <taxon>Pyramimonadales</taxon>
        <taxon>Pyramimonadaceae</taxon>
        <taxon>Cymbomonas</taxon>
    </lineage>
</organism>
<dbReference type="SMART" id="SM00382">
    <property type="entry name" value="AAA"/>
    <property type="match status" value="1"/>
</dbReference>
<dbReference type="Gene3D" id="3.40.50.300">
    <property type="entry name" value="P-loop containing nucleotide triphosphate hydrolases"/>
    <property type="match status" value="1"/>
</dbReference>
<evidence type="ECO:0000256" key="2">
    <source>
        <dbReference type="ARBA" id="ARBA00004141"/>
    </source>
</evidence>
<dbReference type="PANTHER" id="PTHR48041:SF139">
    <property type="entry name" value="PROTEIN SCARLET"/>
    <property type="match status" value="1"/>
</dbReference>
<comment type="caution">
    <text evidence="14">The sequence shown here is derived from an EMBL/GenBank/DDBJ whole genome shotgun (WGS) entry which is preliminary data.</text>
</comment>
<keyword evidence="8" id="KW-0547">Nucleotide-binding</keyword>
<dbReference type="PANTHER" id="PTHR48041">
    <property type="entry name" value="ABC TRANSPORTER G FAMILY MEMBER 28"/>
    <property type="match status" value="1"/>
</dbReference>
<feature type="region of interest" description="Disordered" evidence="12">
    <location>
        <begin position="1"/>
        <end position="39"/>
    </location>
</feature>
<evidence type="ECO:0000256" key="3">
    <source>
        <dbReference type="ARBA" id="ARBA00004191"/>
    </source>
</evidence>
<evidence type="ECO:0000256" key="12">
    <source>
        <dbReference type="SAM" id="MobiDB-lite"/>
    </source>
</evidence>
<proteinExistence type="inferred from homology"/>
<dbReference type="InterPro" id="IPR017871">
    <property type="entry name" value="ABC_transporter-like_CS"/>
</dbReference>
<dbReference type="GO" id="GO:0016020">
    <property type="term" value="C:membrane"/>
    <property type="evidence" value="ECO:0007669"/>
    <property type="project" value="UniProtKB-SubCell"/>
</dbReference>
<dbReference type="GO" id="GO:0042626">
    <property type="term" value="F:ATPase-coupled transmembrane transporter activity"/>
    <property type="evidence" value="ECO:0007669"/>
    <property type="project" value="TreeGrafter"/>
</dbReference>
<keyword evidence="5" id="KW-0813">Transport</keyword>
<protein>
    <recommendedName>
        <fullName evidence="13">ABC transporter domain-containing protein</fullName>
    </recommendedName>
</protein>
<keyword evidence="10" id="KW-1133">Transmembrane helix</keyword>
<reference evidence="14 15" key="1">
    <citation type="journal article" date="2015" name="Genome Biol. Evol.">
        <title>Comparative Genomics of a Bacterivorous Green Alga Reveals Evolutionary Causalities and Consequences of Phago-Mixotrophic Mode of Nutrition.</title>
        <authorList>
            <person name="Burns J.A."/>
            <person name="Paasch A."/>
            <person name="Narechania A."/>
            <person name="Kim E."/>
        </authorList>
    </citation>
    <scope>NUCLEOTIDE SEQUENCE [LARGE SCALE GENOMIC DNA]</scope>
    <source>
        <strain evidence="14 15">PLY_AMNH</strain>
    </source>
</reference>
<dbReference type="AlphaFoldDB" id="A0AAE0KU90"/>
<dbReference type="InterPro" id="IPR050352">
    <property type="entry name" value="ABCG_transporters"/>
</dbReference>
<name>A0AAE0KU90_9CHLO</name>
<gene>
    <name evidence="14" type="ORF">CYMTET_30336</name>
</gene>
<keyword evidence="6" id="KW-0964">Secreted</keyword>
<comment type="subcellular location">
    <subcellularLocation>
        <location evidence="2">Membrane</location>
        <topology evidence="2">Multi-pass membrane protein</topology>
    </subcellularLocation>
    <subcellularLocation>
        <location evidence="3">Secreted</location>
        <location evidence="3">Cell wall</location>
    </subcellularLocation>
</comment>
<evidence type="ECO:0000256" key="7">
    <source>
        <dbReference type="ARBA" id="ARBA00022692"/>
    </source>
</evidence>
<dbReference type="PROSITE" id="PS00211">
    <property type="entry name" value="ABC_TRANSPORTER_1"/>
    <property type="match status" value="1"/>
</dbReference>
<keyword evidence="7" id="KW-0812">Transmembrane</keyword>
<dbReference type="GO" id="GO:0016887">
    <property type="term" value="F:ATP hydrolysis activity"/>
    <property type="evidence" value="ECO:0007669"/>
    <property type="project" value="InterPro"/>
</dbReference>
<dbReference type="InterPro" id="IPR004963">
    <property type="entry name" value="PAE/NOTUM"/>
</dbReference>
<evidence type="ECO:0000256" key="11">
    <source>
        <dbReference type="ARBA" id="ARBA00023136"/>
    </source>
</evidence>
<dbReference type="Proteomes" id="UP001190700">
    <property type="component" value="Unassembled WGS sequence"/>
</dbReference>
<evidence type="ECO:0000256" key="10">
    <source>
        <dbReference type="ARBA" id="ARBA00022989"/>
    </source>
</evidence>
<evidence type="ECO:0000256" key="5">
    <source>
        <dbReference type="ARBA" id="ARBA00022448"/>
    </source>
</evidence>
<dbReference type="Pfam" id="PF03283">
    <property type="entry name" value="PAE"/>
    <property type="match status" value="1"/>
</dbReference>
<evidence type="ECO:0000313" key="14">
    <source>
        <dbReference type="EMBL" id="KAK3260720.1"/>
    </source>
</evidence>
<keyword evidence="6" id="KW-0134">Cell wall</keyword>
<evidence type="ECO:0000313" key="15">
    <source>
        <dbReference type="Proteomes" id="UP001190700"/>
    </source>
</evidence>
<evidence type="ECO:0000256" key="1">
    <source>
        <dbReference type="ARBA" id="ARBA00003534"/>
    </source>
</evidence>
<dbReference type="GO" id="GO:0005524">
    <property type="term" value="F:ATP binding"/>
    <property type="evidence" value="ECO:0007669"/>
    <property type="project" value="UniProtKB-KW"/>
</dbReference>
<keyword evidence="11" id="KW-0472">Membrane</keyword>
<evidence type="ECO:0000256" key="9">
    <source>
        <dbReference type="ARBA" id="ARBA00022840"/>
    </source>
</evidence>
<sequence length="780" mass="87045">MPPQRRGNSKRPLFEFSRHHDTTRRRGPAPDTNRDPHRSRDASLAIFSSLLQTKMTLHKCFARAMLLTVLSTGLALVRASGFETFEVAQAAERGAICYDGSNARYYLRRNTSSTDWLVWFSGGGGCFNKEECDELRDYPPGETASDLGKQEDIGEMHQLFHTTSAENPLWTYNMVYVAYCSQDFWMGDSEDNGVYFRGNVIFRSVLEDLNAAGLSGASRVVAGGDSAGMLGTMNNLKVLEEKLPSAAILELILDAQFFPATTPDFISTFDMDYYIAPERKQLCEVTYHSSPCCLQNDCMLWKYSTDNETRPLRVFIIQALNDPLGVGSNEQETLALYEDGTASTSDLLGLEERMIVFEEAVRREILVTSSRLDNAASRVSLSWFLPSCVFHPITYNRYCYRSSDTFDYDLYGFEYSSVCTDEGVGYIQINSTSNSFLRWDRDSQSWLYLEIDGVSLRDALYQWNNGGTVHLMDQCGDLNCNSYCRELTAVEVDLKFRSKLSPALKISIYVAMLALVVLGMYFSLTRPHTFETDSCADVAPSPLVASLDSRNQQDSENGQEELKIEFRVLSYSPSETPGARALLKGIFGQFKTGELNAILGVSGCGKTTFLDLLSGHRTFGAWEGELIFNGVDVSEDSDFRRTVLGYLQQNGSEILGTLTCLENLVYKLMLLQSTNVSKDRVALKSSQILCDALKLLEEVEILGAMNNRTEAISGGQRRRLELSLELATGSSIMFLDEPTTALDANTALTICRTFHKVVRNSGKGFVITVHQPRPGNLHSL</sequence>
<dbReference type="Pfam" id="PF00005">
    <property type="entry name" value="ABC_tran"/>
    <property type="match status" value="1"/>
</dbReference>
<comment type="similarity">
    <text evidence="4">Belongs to the pectinacetylesterase family.</text>
</comment>
<comment type="function">
    <text evidence="1">Hydrolyzes acetyl esters in homogalacturonan regions of pectin. In type I primary cell wall, galacturonic acid residues of pectin can be acetylated at the O-2 and O-3 positions. Decreasing the degree of acetylation of pectin gels in vitro alters their physical properties.</text>
</comment>
<keyword evidence="15" id="KW-1185">Reference proteome</keyword>
<evidence type="ECO:0000259" key="13">
    <source>
        <dbReference type="PROSITE" id="PS50893"/>
    </source>
</evidence>